<evidence type="ECO:0000313" key="1">
    <source>
        <dbReference type="EMBL" id="ACL61421.1"/>
    </source>
</evidence>
<name>B8IES8_METNO</name>
<dbReference type="EMBL" id="CP001349">
    <property type="protein sequence ID" value="ACL61421.1"/>
    <property type="molecule type" value="Genomic_DNA"/>
</dbReference>
<evidence type="ECO:0000313" key="2">
    <source>
        <dbReference type="Proteomes" id="UP000008207"/>
    </source>
</evidence>
<dbReference type="STRING" id="460265.Mnod_6655"/>
<protein>
    <submittedName>
        <fullName evidence="1">Uncharacterized protein</fullName>
    </submittedName>
</protein>
<organism evidence="1 2">
    <name type="scientific">Methylobacterium nodulans (strain LMG 21967 / CNCM I-2342 / ORS 2060)</name>
    <dbReference type="NCBI Taxonomy" id="460265"/>
    <lineage>
        <taxon>Bacteria</taxon>
        <taxon>Pseudomonadati</taxon>
        <taxon>Pseudomonadota</taxon>
        <taxon>Alphaproteobacteria</taxon>
        <taxon>Hyphomicrobiales</taxon>
        <taxon>Methylobacteriaceae</taxon>
        <taxon>Methylobacterium</taxon>
    </lineage>
</organism>
<accession>B8IES8</accession>
<keyword evidence="2" id="KW-1185">Reference proteome</keyword>
<dbReference type="HOGENOM" id="CLU_1014930_0_0_5"/>
<reference evidence="1 2" key="1">
    <citation type="submission" date="2009-01" db="EMBL/GenBank/DDBJ databases">
        <title>Complete sequence of chromosome of Methylobacterium nodulans ORS 2060.</title>
        <authorList>
            <consortium name="US DOE Joint Genome Institute"/>
            <person name="Lucas S."/>
            <person name="Copeland A."/>
            <person name="Lapidus A."/>
            <person name="Glavina del Rio T."/>
            <person name="Dalin E."/>
            <person name="Tice H."/>
            <person name="Bruce D."/>
            <person name="Goodwin L."/>
            <person name="Pitluck S."/>
            <person name="Sims D."/>
            <person name="Brettin T."/>
            <person name="Detter J.C."/>
            <person name="Han C."/>
            <person name="Larimer F."/>
            <person name="Land M."/>
            <person name="Hauser L."/>
            <person name="Kyrpides N."/>
            <person name="Ivanova N."/>
            <person name="Marx C.J."/>
            <person name="Richardson P."/>
        </authorList>
    </citation>
    <scope>NUCLEOTIDE SEQUENCE [LARGE SCALE GENOMIC DNA]</scope>
    <source>
        <strain evidence="2">LMG 21967 / CNCM I-2342 / ORS 2060</strain>
    </source>
</reference>
<dbReference type="AlphaFoldDB" id="B8IES8"/>
<dbReference type="KEGG" id="mno:Mnod_6655"/>
<dbReference type="Proteomes" id="UP000008207">
    <property type="component" value="Chromosome"/>
</dbReference>
<proteinExistence type="predicted"/>
<gene>
    <name evidence="1" type="ordered locus">Mnod_6655</name>
</gene>
<sequence length="274" mass="28461">MPAFARPNLPLDDGNAASEILVHTQITGQPGLSGLRRQTLEILAQRLSGLAGLDPSIAAELFRRVTALDAEIDAFQASLDPIADMFKVDPAGALDIVDENGVPIARFSEYGLQLNDVLSGPAVETDRLHVENALEITELNASGFSQGDTVFTDEAGFVLFVIPGSGGADTGTGAGDGDFRAEEIGAENARALGIAALTRSQVNGYTASLSFGLNHLFVDGQSLGQGWEGWPVKTTAGRSDVLMIGQSVRPGGAYDDSNPSPVGDAVLRPAVATA</sequence>